<evidence type="ECO:0000256" key="1">
    <source>
        <dbReference type="SAM" id="Phobius"/>
    </source>
</evidence>
<evidence type="ECO:0000313" key="2">
    <source>
        <dbReference type="EMBL" id="GGY07840.1"/>
    </source>
</evidence>
<reference evidence="2" key="2">
    <citation type="submission" date="2020-09" db="EMBL/GenBank/DDBJ databases">
        <authorList>
            <person name="Sun Q."/>
            <person name="Ohkuma M."/>
        </authorList>
    </citation>
    <scope>NUCLEOTIDE SEQUENCE</scope>
    <source>
        <strain evidence="2">JCM 4790</strain>
    </source>
</reference>
<dbReference type="Proteomes" id="UP000619244">
    <property type="component" value="Unassembled WGS sequence"/>
</dbReference>
<gene>
    <name evidence="2" type="ORF">GCM10010358_71180</name>
</gene>
<dbReference type="AlphaFoldDB" id="A0A918NZ44"/>
<reference evidence="2" key="1">
    <citation type="journal article" date="2014" name="Int. J. Syst. Evol. Microbiol.">
        <title>Complete genome sequence of Corynebacterium casei LMG S-19264T (=DSM 44701T), isolated from a smear-ripened cheese.</title>
        <authorList>
            <consortium name="US DOE Joint Genome Institute (JGI-PGF)"/>
            <person name="Walter F."/>
            <person name="Albersmeier A."/>
            <person name="Kalinowski J."/>
            <person name="Ruckert C."/>
        </authorList>
    </citation>
    <scope>NUCLEOTIDE SEQUENCE</scope>
    <source>
        <strain evidence="2">JCM 4790</strain>
    </source>
</reference>
<sequence length="42" mass="4493">MGGFVVAMLTRVGMALAEAIIARFAWELYAYMRSRNAAAAAA</sequence>
<accession>A0A918NZ44</accession>
<dbReference type="EMBL" id="BMVU01000064">
    <property type="protein sequence ID" value="GGY07840.1"/>
    <property type="molecule type" value="Genomic_DNA"/>
</dbReference>
<dbReference type="RefSeq" id="WP_268256256.1">
    <property type="nucleotide sequence ID" value="NZ_BMVU01000064.1"/>
</dbReference>
<proteinExistence type="predicted"/>
<name>A0A918NZ44_9ACTN</name>
<keyword evidence="1" id="KW-0812">Transmembrane</keyword>
<comment type="caution">
    <text evidence="2">The sequence shown here is derived from an EMBL/GenBank/DDBJ whole genome shotgun (WGS) entry which is preliminary data.</text>
</comment>
<evidence type="ECO:0000313" key="3">
    <source>
        <dbReference type="Proteomes" id="UP000619244"/>
    </source>
</evidence>
<organism evidence="2 3">
    <name type="scientific">Streptomyces minutiscleroticus</name>
    <dbReference type="NCBI Taxonomy" id="68238"/>
    <lineage>
        <taxon>Bacteria</taxon>
        <taxon>Bacillati</taxon>
        <taxon>Actinomycetota</taxon>
        <taxon>Actinomycetes</taxon>
        <taxon>Kitasatosporales</taxon>
        <taxon>Streptomycetaceae</taxon>
        <taxon>Streptomyces</taxon>
    </lineage>
</organism>
<feature type="transmembrane region" description="Helical" evidence="1">
    <location>
        <begin position="6"/>
        <end position="26"/>
    </location>
</feature>
<keyword evidence="1" id="KW-1133">Transmembrane helix</keyword>
<protein>
    <submittedName>
        <fullName evidence="2">Uncharacterized protein</fullName>
    </submittedName>
</protein>
<keyword evidence="1" id="KW-0472">Membrane</keyword>
<keyword evidence="3" id="KW-1185">Reference proteome</keyword>